<dbReference type="InterPro" id="IPR036291">
    <property type="entry name" value="NAD(P)-bd_dom_sf"/>
</dbReference>
<dbReference type="SMART" id="SM00822">
    <property type="entry name" value="PKS_KR"/>
    <property type="match status" value="1"/>
</dbReference>
<dbReference type="WBParaSite" id="jg23388">
    <property type="protein sequence ID" value="jg23388"/>
    <property type="gene ID" value="jg23388"/>
</dbReference>
<keyword evidence="4" id="KW-1185">Reference proteome</keyword>
<dbReference type="Pfam" id="PF08659">
    <property type="entry name" value="KR"/>
    <property type="match status" value="1"/>
</dbReference>
<reference evidence="5" key="1">
    <citation type="submission" date="2022-11" db="UniProtKB">
        <authorList>
            <consortium name="WormBaseParasite"/>
        </authorList>
    </citation>
    <scope>IDENTIFICATION</scope>
</reference>
<evidence type="ECO:0000313" key="4">
    <source>
        <dbReference type="Proteomes" id="UP000887574"/>
    </source>
</evidence>
<name>A0A915DW51_9BILA</name>
<evidence type="ECO:0000259" key="3">
    <source>
        <dbReference type="SMART" id="SM00822"/>
    </source>
</evidence>
<dbReference type="PANTHER" id="PTHR43775:SF37">
    <property type="entry name" value="SI:DKEY-61P9.11"/>
    <property type="match status" value="1"/>
</dbReference>
<dbReference type="InterPro" id="IPR013968">
    <property type="entry name" value="PKS_KR"/>
</dbReference>
<organism evidence="4 5">
    <name type="scientific">Ditylenchus dipsaci</name>
    <dbReference type="NCBI Taxonomy" id="166011"/>
    <lineage>
        <taxon>Eukaryota</taxon>
        <taxon>Metazoa</taxon>
        <taxon>Ecdysozoa</taxon>
        <taxon>Nematoda</taxon>
        <taxon>Chromadorea</taxon>
        <taxon>Rhabditida</taxon>
        <taxon>Tylenchina</taxon>
        <taxon>Tylenchomorpha</taxon>
        <taxon>Sphaerularioidea</taxon>
        <taxon>Anguinidae</taxon>
        <taxon>Anguininae</taxon>
        <taxon>Ditylenchus</taxon>
    </lineage>
</organism>
<proteinExistence type="predicted"/>
<evidence type="ECO:0000313" key="5">
    <source>
        <dbReference type="WBParaSite" id="jg23388"/>
    </source>
</evidence>
<keyword evidence="1" id="KW-0596">Phosphopantetheine</keyword>
<evidence type="ECO:0000256" key="1">
    <source>
        <dbReference type="ARBA" id="ARBA00022450"/>
    </source>
</evidence>
<sequence>MKEEDSNSLIIDLTQLVDLRQRPSKVMNEIFGRMFLHQVAFLGGSVQSKKNESGRWLAWILLRQAKILAIRGRSKEQITSKNVIKNKEDLKPSLQPNLMPIPQISAFARSAASEYSNLCYRVVLLTNPDVLLINTQGNLLAQRLVHMTPKVVAKRAVKGKVLITGGLGGIAQQILKQINHEVDQFILVTRSSEKAKIWRRQKDKDLFCQLCGQRQSQQCVLENPDITTIIHCAGVVQNCMLFNLNHENMREVMKAKVEGTKNLLELADLHEVAQFTAISSISAVLGSLGQANYGWQTHG</sequence>
<dbReference type="SUPFAM" id="SSF51735">
    <property type="entry name" value="NAD(P)-binding Rossmann-fold domains"/>
    <property type="match status" value="1"/>
</dbReference>
<dbReference type="PANTHER" id="PTHR43775">
    <property type="entry name" value="FATTY ACID SYNTHASE"/>
    <property type="match status" value="1"/>
</dbReference>
<protein>
    <submittedName>
        <fullName evidence="5">Ketoreductase (KR) domain-containing protein</fullName>
    </submittedName>
</protein>
<feature type="domain" description="Ketoreductase" evidence="3">
    <location>
        <begin position="159"/>
        <end position="298"/>
    </location>
</feature>
<keyword evidence="2" id="KW-0597">Phosphoprotein</keyword>
<dbReference type="Proteomes" id="UP000887574">
    <property type="component" value="Unplaced"/>
</dbReference>
<dbReference type="AlphaFoldDB" id="A0A915DW51"/>
<dbReference type="InterPro" id="IPR050091">
    <property type="entry name" value="PKS_NRPS_Biosynth_Enz"/>
</dbReference>
<dbReference type="GO" id="GO:0006633">
    <property type="term" value="P:fatty acid biosynthetic process"/>
    <property type="evidence" value="ECO:0007669"/>
    <property type="project" value="TreeGrafter"/>
</dbReference>
<accession>A0A915DW51</accession>
<evidence type="ECO:0000256" key="2">
    <source>
        <dbReference type="ARBA" id="ARBA00022553"/>
    </source>
</evidence>
<dbReference type="Gene3D" id="3.40.50.720">
    <property type="entry name" value="NAD(P)-binding Rossmann-like Domain"/>
    <property type="match status" value="1"/>
</dbReference>
<dbReference type="GO" id="GO:0004312">
    <property type="term" value="F:fatty acid synthase activity"/>
    <property type="evidence" value="ECO:0007669"/>
    <property type="project" value="TreeGrafter"/>
</dbReference>
<dbReference type="InterPro" id="IPR057326">
    <property type="entry name" value="KR_dom"/>
</dbReference>